<feature type="compositionally biased region" description="Polar residues" evidence="1">
    <location>
        <begin position="37"/>
        <end position="49"/>
    </location>
</feature>
<name>A0A0H4TQI6_9BACT</name>
<sequence length="78" mass="8803">MSTSLNLPDERRFDMKSETAVVENAAPPMRRTEFRSSSRVIQRSRGMTSAKASARRIGLDWSRVSFSMTSTRFRSSAA</sequence>
<evidence type="ECO:0000313" key="2">
    <source>
        <dbReference type="EMBL" id="AKQ03029.1"/>
    </source>
</evidence>
<feature type="region of interest" description="Disordered" evidence="1">
    <location>
        <begin position="29"/>
        <end position="49"/>
    </location>
</feature>
<protein>
    <submittedName>
        <fullName evidence="2">Uncharacterized protein</fullName>
    </submittedName>
</protein>
<dbReference type="AlphaFoldDB" id="A0A0H4TQI6"/>
<proteinExistence type="predicted"/>
<accession>A0A0H4TQI6</accession>
<reference evidence="2" key="1">
    <citation type="journal article" date="2015" name="ISME J.">
        <title>Aquifer environment selects for microbial species cohorts in sediment and groundwater.</title>
        <authorList>
            <person name="Hug L.A."/>
            <person name="Thomas B.C."/>
            <person name="Brown C.T."/>
            <person name="Frischkorn K.R."/>
            <person name="Williams K.H."/>
            <person name="Tringe S.G."/>
            <person name="Banfield J.F."/>
        </authorList>
    </citation>
    <scope>NUCLEOTIDE SEQUENCE</scope>
</reference>
<dbReference type="EMBL" id="KT007007">
    <property type="protein sequence ID" value="AKQ03029.1"/>
    <property type="molecule type" value="Genomic_DNA"/>
</dbReference>
<evidence type="ECO:0000256" key="1">
    <source>
        <dbReference type="SAM" id="MobiDB-lite"/>
    </source>
</evidence>
<organism evidence="2">
    <name type="scientific">uncultured bacterium Rifle_16ft_4_minimus_37862</name>
    <dbReference type="NCBI Taxonomy" id="1665157"/>
    <lineage>
        <taxon>Bacteria</taxon>
        <taxon>environmental samples</taxon>
    </lineage>
</organism>